<dbReference type="SUPFAM" id="SSF81321">
    <property type="entry name" value="Family A G protein-coupled receptor-like"/>
    <property type="match status" value="1"/>
</dbReference>
<evidence type="ECO:0000256" key="6">
    <source>
        <dbReference type="ARBA" id="ARBA00023170"/>
    </source>
</evidence>
<dbReference type="InterPro" id="IPR050125">
    <property type="entry name" value="GPCR_opsins"/>
</dbReference>
<dbReference type="EnsemblMetazoa" id="Aqu2.1.02279_001">
    <property type="protein sequence ID" value="Aqu2.1.02279_001"/>
    <property type="gene ID" value="Aqu2.1.02279"/>
</dbReference>
<evidence type="ECO:0000259" key="9">
    <source>
        <dbReference type="PROSITE" id="PS50262"/>
    </source>
</evidence>
<evidence type="ECO:0000256" key="2">
    <source>
        <dbReference type="ARBA" id="ARBA00022692"/>
    </source>
</evidence>
<dbReference type="Pfam" id="PF00001">
    <property type="entry name" value="7tm_1"/>
    <property type="match status" value="1"/>
</dbReference>
<evidence type="ECO:0000256" key="8">
    <source>
        <dbReference type="SAM" id="Phobius"/>
    </source>
</evidence>
<organism evidence="10">
    <name type="scientific">Amphimedon queenslandica</name>
    <name type="common">Sponge</name>
    <dbReference type="NCBI Taxonomy" id="400682"/>
    <lineage>
        <taxon>Eukaryota</taxon>
        <taxon>Metazoa</taxon>
        <taxon>Porifera</taxon>
        <taxon>Demospongiae</taxon>
        <taxon>Heteroscleromorpha</taxon>
        <taxon>Haplosclerida</taxon>
        <taxon>Niphatidae</taxon>
        <taxon>Amphimedon</taxon>
    </lineage>
</organism>
<evidence type="ECO:0000256" key="7">
    <source>
        <dbReference type="ARBA" id="ARBA00023224"/>
    </source>
</evidence>
<dbReference type="InterPro" id="IPR017452">
    <property type="entry name" value="GPCR_Rhodpsn_7TM"/>
</dbReference>
<dbReference type="GO" id="GO:0016020">
    <property type="term" value="C:membrane"/>
    <property type="evidence" value="ECO:0007669"/>
    <property type="project" value="UniProtKB-SubCell"/>
</dbReference>
<evidence type="ECO:0000256" key="4">
    <source>
        <dbReference type="ARBA" id="ARBA00023040"/>
    </source>
</evidence>
<feature type="domain" description="G-protein coupled receptors family 1 profile" evidence="9">
    <location>
        <begin position="45"/>
        <end position="157"/>
    </location>
</feature>
<sequence>MENANATNLSLFFTDENSDFIIADDINGPALAVVVGLEFLISLVINIGVLLATFAQPSSLKKPSTIFLSFLVGANLIMTLFFMPFTIISAAAGEWIFGSTYSQKTAVCTFVGFMFSLSVGFSAHTFALISFDRFLFIVKPLMYIKYMNQRLALVIIA</sequence>
<dbReference type="Gene3D" id="1.20.1070.10">
    <property type="entry name" value="Rhodopsin 7-helix transmembrane proteins"/>
    <property type="match status" value="1"/>
</dbReference>
<evidence type="ECO:0000256" key="3">
    <source>
        <dbReference type="ARBA" id="ARBA00022989"/>
    </source>
</evidence>
<evidence type="ECO:0000313" key="10">
    <source>
        <dbReference type="EnsemblMetazoa" id="Aqu2.1.02279_001"/>
    </source>
</evidence>
<feature type="transmembrane region" description="Helical" evidence="8">
    <location>
        <begin position="110"/>
        <end position="131"/>
    </location>
</feature>
<evidence type="ECO:0000256" key="1">
    <source>
        <dbReference type="ARBA" id="ARBA00004141"/>
    </source>
</evidence>
<accession>A0A1X7SJP1</accession>
<dbReference type="InterPro" id="IPR000276">
    <property type="entry name" value="GPCR_Rhodpsn"/>
</dbReference>
<dbReference type="PANTHER" id="PTHR24240">
    <property type="entry name" value="OPSIN"/>
    <property type="match status" value="1"/>
</dbReference>
<keyword evidence="7" id="KW-0807">Transducer</keyword>
<keyword evidence="2 8" id="KW-0812">Transmembrane</keyword>
<keyword evidence="4" id="KW-0297">G-protein coupled receptor</keyword>
<proteinExistence type="predicted"/>
<keyword evidence="5 8" id="KW-0472">Membrane</keyword>
<dbReference type="InParanoid" id="A0A1X7SJP1"/>
<dbReference type="OrthoDB" id="9996086at2759"/>
<feature type="transmembrane region" description="Helical" evidence="8">
    <location>
        <begin position="30"/>
        <end position="54"/>
    </location>
</feature>
<dbReference type="GO" id="GO:0004930">
    <property type="term" value="F:G protein-coupled receptor activity"/>
    <property type="evidence" value="ECO:0007669"/>
    <property type="project" value="UniProtKB-KW"/>
</dbReference>
<feature type="transmembrane region" description="Helical" evidence="8">
    <location>
        <begin position="66"/>
        <end position="90"/>
    </location>
</feature>
<name>A0A1X7SJP1_AMPQE</name>
<evidence type="ECO:0000256" key="5">
    <source>
        <dbReference type="ARBA" id="ARBA00023136"/>
    </source>
</evidence>
<dbReference type="AlphaFoldDB" id="A0A1X7SJP1"/>
<keyword evidence="6" id="KW-0675">Receptor</keyword>
<reference evidence="10" key="1">
    <citation type="submission" date="2017-05" db="UniProtKB">
        <authorList>
            <consortium name="EnsemblMetazoa"/>
        </authorList>
    </citation>
    <scope>IDENTIFICATION</scope>
</reference>
<dbReference type="PROSITE" id="PS50262">
    <property type="entry name" value="G_PROTEIN_RECEP_F1_2"/>
    <property type="match status" value="1"/>
</dbReference>
<comment type="subcellular location">
    <subcellularLocation>
        <location evidence="1">Membrane</location>
        <topology evidence="1">Multi-pass membrane protein</topology>
    </subcellularLocation>
</comment>
<keyword evidence="3 8" id="KW-1133">Transmembrane helix</keyword>
<protein>
    <recommendedName>
        <fullName evidence="9">G-protein coupled receptors family 1 profile domain-containing protein</fullName>
    </recommendedName>
</protein>